<reference evidence="10" key="1">
    <citation type="submission" date="2022-05" db="EMBL/GenBank/DDBJ databases">
        <title>Novel bacterial taxa in a minimal lignocellulolytic consortium and its capacity to transform plastics disclosed by genome-resolved metagenomics.</title>
        <authorList>
            <person name="Rodriguez C.A.D."/>
            <person name="Diaz-Garcia L."/>
            <person name="Herrera K."/>
            <person name="Tarazona N.A."/>
            <person name="Sproer C."/>
            <person name="Overmann J."/>
            <person name="Jimenez D.J."/>
        </authorList>
    </citation>
    <scope>NUCLEOTIDE SEQUENCE</scope>
    <source>
        <strain evidence="10">MAG5</strain>
    </source>
</reference>
<dbReference type="InterPro" id="IPR018779">
    <property type="entry name" value="RecJ_C"/>
</dbReference>
<dbReference type="InterPro" id="IPR001667">
    <property type="entry name" value="DDH_dom"/>
</dbReference>
<dbReference type="GO" id="GO:0006281">
    <property type="term" value="P:DNA repair"/>
    <property type="evidence" value="ECO:0007669"/>
    <property type="project" value="InterPro"/>
</dbReference>
<evidence type="ECO:0000259" key="7">
    <source>
        <dbReference type="Pfam" id="PF02272"/>
    </source>
</evidence>
<dbReference type="AlphaFoldDB" id="A0A9J6ZA61"/>
<name>A0A9J6ZA61_9BACL</name>
<feature type="domain" description="DHHA1" evidence="7">
    <location>
        <begin position="354"/>
        <end position="448"/>
    </location>
</feature>
<dbReference type="InterPro" id="IPR051673">
    <property type="entry name" value="SSDNA_exonuclease_RecJ"/>
</dbReference>
<evidence type="ECO:0000259" key="6">
    <source>
        <dbReference type="Pfam" id="PF01368"/>
    </source>
</evidence>
<dbReference type="Pfam" id="PF01368">
    <property type="entry name" value="DHH"/>
    <property type="match status" value="1"/>
</dbReference>
<dbReference type="Proteomes" id="UP001056756">
    <property type="component" value="Chromosome"/>
</dbReference>
<dbReference type="KEGG" id="plig:NAG76_13915"/>
<sequence length="667" mass="73948">MIQRRNRWKLATWSQEQEMLAAQLSKQLTIPTLVTKLLIQRGYDNADSIESFLYGTPANMHDPYLLAGMNEAVERILLAKQQGEKVRIYGDYDADGVSSTSLLYFTFAELELNFDYYIPHRMLEGYGLNKGAIDKAKQDGVALIVTVDTGISAYEEVEYAKLLGIDVVITDHHEPPDQLPEAVAVVNPKQLHCPYPFKGLAGVGVAFKLATALLDGAPMQWSGIVALGTIADLMPLQDENRIIVSYGLAELRKGEQIGFNALADACGINMAELSAMNIGFGIAPRINAAGRLKHAKQAVELITSSNEQAAIQLATELDHLNKERQLIVETMIQEAEAQWQSKLKIVKQANQPEPNVIVLAQEGWNVGVIGIVASKMLERYYKPVIVFGIDAEKGTAKGSARSIEGYDLHAALTECDSLLEHYGGHQAAAGMTLLIDNLPKLEAELDNLAVQWLTEEDWIPKLKIDLACDLRDITLDTINQLALLEPFGMSNPSPRVLVKHTNLAERRAIGKEGKHLKLLLKDQQMTLDVIGFGMGDYAKQLSVPESIEVVGELSINEWNSIRKPQLQLQDLHVQKEVLKVFPSREQFGIIYQYVRKQGIVPKRGVYEKLNKLSGLANVEIDLILGVFEELGFININSYQIQAVPSPQKKDLASSARYNSAKLQFEAK</sequence>
<dbReference type="InterPro" id="IPR003156">
    <property type="entry name" value="DHHA1_dom"/>
</dbReference>
<evidence type="ECO:0000256" key="2">
    <source>
        <dbReference type="ARBA" id="ARBA00019841"/>
    </source>
</evidence>
<dbReference type="Gene3D" id="3.10.310.30">
    <property type="match status" value="1"/>
</dbReference>
<feature type="domain" description="RecJ OB" evidence="9">
    <location>
        <begin position="464"/>
        <end position="570"/>
    </location>
</feature>
<gene>
    <name evidence="10" type="primary">recJ</name>
    <name evidence="10" type="ORF">NAG76_13915</name>
</gene>
<dbReference type="PANTHER" id="PTHR30255:SF2">
    <property type="entry name" value="SINGLE-STRANDED-DNA-SPECIFIC EXONUCLEASE RECJ"/>
    <property type="match status" value="1"/>
</dbReference>
<dbReference type="GO" id="GO:0003676">
    <property type="term" value="F:nucleic acid binding"/>
    <property type="evidence" value="ECO:0007669"/>
    <property type="project" value="InterPro"/>
</dbReference>
<keyword evidence="5 10" id="KW-0269">Exonuclease</keyword>
<dbReference type="Pfam" id="PF10141">
    <property type="entry name" value="ssDNA-exonuc_C"/>
    <property type="match status" value="1"/>
</dbReference>
<evidence type="ECO:0000256" key="4">
    <source>
        <dbReference type="ARBA" id="ARBA00022801"/>
    </source>
</evidence>
<dbReference type="InterPro" id="IPR004610">
    <property type="entry name" value="RecJ"/>
</dbReference>
<evidence type="ECO:0000313" key="10">
    <source>
        <dbReference type="EMBL" id="URN92938.1"/>
    </source>
</evidence>
<keyword evidence="4" id="KW-0378">Hydrolase</keyword>
<evidence type="ECO:0000313" key="11">
    <source>
        <dbReference type="Proteomes" id="UP001056756"/>
    </source>
</evidence>
<feature type="domain" description="Single-stranded-DNA-specific exonuclease RecJ C-terminal" evidence="8">
    <location>
        <begin position="574"/>
        <end position="665"/>
    </location>
</feature>
<evidence type="ECO:0000259" key="9">
    <source>
        <dbReference type="Pfam" id="PF17768"/>
    </source>
</evidence>
<feature type="domain" description="DDH" evidence="6">
    <location>
        <begin position="85"/>
        <end position="229"/>
    </location>
</feature>
<dbReference type="NCBIfam" id="TIGR00644">
    <property type="entry name" value="recJ"/>
    <property type="match status" value="1"/>
</dbReference>
<accession>A0A9J6ZA61</accession>
<dbReference type="GO" id="GO:0008409">
    <property type="term" value="F:5'-3' exonuclease activity"/>
    <property type="evidence" value="ECO:0007669"/>
    <property type="project" value="InterPro"/>
</dbReference>
<dbReference type="Gene3D" id="3.90.1640.30">
    <property type="match status" value="1"/>
</dbReference>
<evidence type="ECO:0000256" key="5">
    <source>
        <dbReference type="ARBA" id="ARBA00022839"/>
    </source>
</evidence>
<dbReference type="Pfam" id="PF02272">
    <property type="entry name" value="DHHA1"/>
    <property type="match status" value="1"/>
</dbReference>
<comment type="similarity">
    <text evidence="1">Belongs to the RecJ family.</text>
</comment>
<dbReference type="PANTHER" id="PTHR30255">
    <property type="entry name" value="SINGLE-STRANDED-DNA-SPECIFIC EXONUCLEASE RECJ"/>
    <property type="match status" value="1"/>
</dbReference>
<proteinExistence type="inferred from homology"/>
<evidence type="ECO:0000256" key="3">
    <source>
        <dbReference type="ARBA" id="ARBA00022722"/>
    </source>
</evidence>
<dbReference type="InterPro" id="IPR038763">
    <property type="entry name" value="DHH_sf"/>
</dbReference>
<dbReference type="InterPro" id="IPR041122">
    <property type="entry name" value="RecJ_OB"/>
</dbReference>
<dbReference type="SUPFAM" id="SSF64182">
    <property type="entry name" value="DHH phosphoesterases"/>
    <property type="match status" value="1"/>
</dbReference>
<evidence type="ECO:0000256" key="1">
    <source>
        <dbReference type="ARBA" id="ARBA00005915"/>
    </source>
</evidence>
<protein>
    <recommendedName>
        <fullName evidence="2">Single-stranded-DNA-specific exonuclease RecJ</fullName>
    </recommendedName>
</protein>
<keyword evidence="3" id="KW-0540">Nuclease</keyword>
<dbReference type="EMBL" id="CP097899">
    <property type="protein sequence ID" value="URN92938.1"/>
    <property type="molecule type" value="Genomic_DNA"/>
</dbReference>
<evidence type="ECO:0000259" key="8">
    <source>
        <dbReference type="Pfam" id="PF10141"/>
    </source>
</evidence>
<dbReference type="GO" id="GO:0006310">
    <property type="term" value="P:DNA recombination"/>
    <property type="evidence" value="ECO:0007669"/>
    <property type="project" value="InterPro"/>
</dbReference>
<organism evidence="10 11">
    <name type="scientific">Candidatus Pristimantibacillus lignocellulolyticus</name>
    <dbReference type="NCBI Taxonomy" id="2994561"/>
    <lineage>
        <taxon>Bacteria</taxon>
        <taxon>Bacillati</taxon>
        <taxon>Bacillota</taxon>
        <taxon>Bacilli</taxon>
        <taxon>Bacillales</taxon>
        <taxon>Paenibacillaceae</taxon>
        <taxon>Candidatus Pristimantibacillus</taxon>
    </lineage>
</organism>
<dbReference type="Pfam" id="PF17768">
    <property type="entry name" value="RecJ_OB"/>
    <property type="match status" value="1"/>
</dbReference>